<evidence type="ECO:0000313" key="3">
    <source>
        <dbReference type="EMBL" id="EGA94246.1"/>
    </source>
</evidence>
<dbReference type="EMBL" id="ADLQ01000045">
    <property type="protein sequence ID" value="EGA94246.1"/>
    <property type="molecule type" value="Genomic_DNA"/>
</dbReference>
<protein>
    <recommendedName>
        <fullName evidence="5">RsmD family RNA methyltransferase</fullName>
    </recommendedName>
</protein>
<dbReference type="Pfam" id="PF03602">
    <property type="entry name" value="Cons_hypoth95"/>
    <property type="match status" value="1"/>
</dbReference>
<proteinExistence type="predicted"/>
<dbReference type="InterPro" id="IPR004398">
    <property type="entry name" value="RNA_MeTrfase_RsmD"/>
</dbReference>
<dbReference type="PANTHER" id="PTHR43542:SF1">
    <property type="entry name" value="METHYLTRANSFERASE"/>
    <property type="match status" value="1"/>
</dbReference>
<reference evidence="3 4" key="1">
    <citation type="submission" date="2010-12" db="EMBL/GenBank/DDBJ databases">
        <title>The Genome Sequence of Clostridium symbiosum strain WAL-14163.</title>
        <authorList>
            <person name="Earl A."/>
            <person name="Ward D."/>
            <person name="Feldgarden M."/>
            <person name="Gevers D."/>
            <person name="Finegold S.M."/>
            <person name="Summanen P.H."/>
            <person name="Molitoris D.R."/>
            <person name="Vaisanen M.L."/>
            <person name="Daigneault M."/>
            <person name="Young S.K."/>
            <person name="Zeng Q."/>
            <person name="Gargeya S."/>
            <person name="Fitzgerald M."/>
            <person name="Haas B."/>
            <person name="Abouelleil A."/>
            <person name="Alvarado L."/>
            <person name="Arachchi H.M."/>
            <person name="Berlin A."/>
            <person name="Brown A."/>
            <person name="Chapman S.B."/>
            <person name="Chen Z."/>
            <person name="Dunbar C."/>
            <person name="Freedman E."/>
            <person name="Gearin G."/>
            <person name="Gellesch M."/>
            <person name="Goldberg J."/>
            <person name="Griggs A."/>
            <person name="Gujja S."/>
            <person name="Heilman E."/>
            <person name="Heiman D."/>
            <person name="Howarth C."/>
            <person name="Larson L."/>
            <person name="Lui A."/>
            <person name="MacDonald P.J.P."/>
            <person name="Mehta T."/>
            <person name="Montmayeur A."/>
            <person name="Murphy C."/>
            <person name="Neiman D."/>
            <person name="Pearson M."/>
            <person name="Priest M."/>
            <person name="Roberts A."/>
            <person name="Saif S."/>
            <person name="Shea T."/>
            <person name="Shenoy N."/>
            <person name="Sisk P."/>
            <person name="Stolte C."/>
            <person name="Sykes S."/>
            <person name="White J."/>
            <person name="Yandava C."/>
            <person name="Nusbaum C."/>
            <person name="Birren B."/>
        </authorList>
    </citation>
    <scope>NUCLEOTIDE SEQUENCE [LARGE SCALE GENOMIC DNA]</scope>
    <source>
        <strain evidence="3 4">WAL-14163</strain>
    </source>
</reference>
<accession>E7GLW2</accession>
<organism evidence="3 4">
    <name type="scientific">Clostridium symbiosum (strain WAL-14163)</name>
    <dbReference type="NCBI Taxonomy" id="742740"/>
    <lineage>
        <taxon>Bacteria</taxon>
        <taxon>Bacillati</taxon>
        <taxon>Bacillota</taxon>
        <taxon>Clostridia</taxon>
        <taxon>Lachnospirales</taxon>
        <taxon>Lachnospiraceae</taxon>
        <taxon>Otoolea</taxon>
    </lineage>
</organism>
<dbReference type="Proteomes" id="UP000002970">
    <property type="component" value="Unassembled WGS sequence"/>
</dbReference>
<dbReference type="InterPro" id="IPR002052">
    <property type="entry name" value="DNA_methylase_N6_adenine_CS"/>
</dbReference>
<dbReference type="eggNOG" id="COG0742">
    <property type="taxonomic scope" value="Bacteria"/>
</dbReference>
<dbReference type="InterPro" id="IPR029063">
    <property type="entry name" value="SAM-dependent_MTases_sf"/>
</dbReference>
<evidence type="ECO:0008006" key="5">
    <source>
        <dbReference type="Google" id="ProtNLM"/>
    </source>
</evidence>
<keyword evidence="2" id="KW-0808">Transferase</keyword>
<dbReference type="AlphaFoldDB" id="E7GLW2"/>
<dbReference type="GO" id="GO:0003676">
    <property type="term" value="F:nucleic acid binding"/>
    <property type="evidence" value="ECO:0007669"/>
    <property type="project" value="InterPro"/>
</dbReference>
<dbReference type="PIRSF" id="PIRSF004553">
    <property type="entry name" value="CHP00095"/>
    <property type="match status" value="1"/>
</dbReference>
<evidence type="ECO:0000256" key="2">
    <source>
        <dbReference type="ARBA" id="ARBA00022679"/>
    </source>
</evidence>
<evidence type="ECO:0000313" key="4">
    <source>
        <dbReference type="Proteomes" id="UP000002970"/>
    </source>
</evidence>
<dbReference type="NCBIfam" id="TIGR00095">
    <property type="entry name" value="16S rRNA (guanine(966)-N(2))-methyltransferase RsmD"/>
    <property type="match status" value="1"/>
</dbReference>
<dbReference type="CDD" id="cd02440">
    <property type="entry name" value="AdoMet_MTases"/>
    <property type="match status" value="1"/>
</dbReference>
<comment type="caution">
    <text evidence="3">The sequence shown here is derived from an EMBL/GenBank/DDBJ whole genome shotgun (WGS) entry which is preliminary data.</text>
</comment>
<sequence>MRVIAGSAKRLLLKTIEGKDTRPTTDRIKETLFNMMQNDVYGCTFLDLFSGSGAIGIEALSRGAEMAVMVEHNPRAAQCIRENLKITHLEDKATVMNCDVITALKRLEERQLVFDIIFMDPPYNQLLEKAVLEYLVHSALTHADTLIIAEASRETGMDYLSELGFELVREKEYKTNKHLFITKGEK</sequence>
<keyword evidence="1" id="KW-0489">Methyltransferase</keyword>
<dbReference type="STRING" id="1512.GCA_900049235_02076"/>
<name>E7GLW2_CLOS6</name>
<dbReference type="HOGENOM" id="CLU_075826_0_2_9"/>
<dbReference type="GO" id="GO:0008168">
    <property type="term" value="F:methyltransferase activity"/>
    <property type="evidence" value="ECO:0007669"/>
    <property type="project" value="UniProtKB-KW"/>
</dbReference>
<dbReference type="RefSeq" id="WP_004462414.1">
    <property type="nucleotide sequence ID" value="NZ_GL834308.1"/>
</dbReference>
<dbReference type="SUPFAM" id="SSF53335">
    <property type="entry name" value="S-adenosyl-L-methionine-dependent methyltransferases"/>
    <property type="match status" value="1"/>
</dbReference>
<keyword evidence="4" id="KW-1185">Reference proteome</keyword>
<dbReference type="Gene3D" id="3.40.50.150">
    <property type="entry name" value="Vaccinia Virus protein VP39"/>
    <property type="match status" value="1"/>
</dbReference>
<gene>
    <name evidence="3" type="ORF">HMPREF9474_01907</name>
</gene>
<dbReference type="GO" id="GO:0031167">
    <property type="term" value="P:rRNA methylation"/>
    <property type="evidence" value="ECO:0007669"/>
    <property type="project" value="InterPro"/>
</dbReference>
<dbReference type="PANTHER" id="PTHR43542">
    <property type="entry name" value="METHYLTRANSFERASE"/>
    <property type="match status" value="1"/>
</dbReference>
<evidence type="ECO:0000256" key="1">
    <source>
        <dbReference type="ARBA" id="ARBA00022603"/>
    </source>
</evidence>
<dbReference type="PROSITE" id="PS00092">
    <property type="entry name" value="N6_MTASE"/>
    <property type="match status" value="1"/>
</dbReference>